<protein>
    <recommendedName>
        <fullName evidence="5">Trigger factor C-terminal domain-containing protein</fullName>
    </recommendedName>
</protein>
<keyword evidence="7" id="KW-1185">Reference proteome</keyword>
<keyword evidence="2" id="KW-0413">Isomerase</keyword>
<feature type="coiled-coil region" evidence="3">
    <location>
        <begin position="105"/>
        <end position="170"/>
    </location>
</feature>
<dbReference type="GO" id="GO:0003755">
    <property type="term" value="F:peptidyl-prolyl cis-trans isomerase activity"/>
    <property type="evidence" value="ECO:0007669"/>
    <property type="project" value="UniProtKB-KW"/>
</dbReference>
<keyword evidence="3" id="KW-0175">Coiled coil</keyword>
<gene>
    <name evidence="6" type="ORF">E1963_16685</name>
</gene>
<dbReference type="GO" id="GO:0006457">
    <property type="term" value="P:protein folding"/>
    <property type="evidence" value="ECO:0007669"/>
    <property type="project" value="InterPro"/>
</dbReference>
<dbReference type="AlphaFoldDB" id="A0A4R4FCW5"/>
<keyword evidence="1" id="KW-0697">Rotamase</keyword>
<evidence type="ECO:0000256" key="3">
    <source>
        <dbReference type="SAM" id="Coils"/>
    </source>
</evidence>
<evidence type="ECO:0000256" key="1">
    <source>
        <dbReference type="ARBA" id="ARBA00023110"/>
    </source>
</evidence>
<feature type="compositionally biased region" description="Acidic residues" evidence="4">
    <location>
        <begin position="269"/>
        <end position="284"/>
    </location>
</feature>
<organism evidence="6 7">
    <name type="scientific">Extibacter muris</name>
    <dbReference type="NCBI Taxonomy" id="1796622"/>
    <lineage>
        <taxon>Bacteria</taxon>
        <taxon>Bacillati</taxon>
        <taxon>Bacillota</taxon>
        <taxon>Clostridia</taxon>
        <taxon>Lachnospirales</taxon>
        <taxon>Lachnospiraceae</taxon>
        <taxon>Extibacter</taxon>
    </lineage>
</organism>
<comment type="caution">
    <text evidence="6">The sequence shown here is derived from an EMBL/GenBank/DDBJ whole genome shotgun (WGS) entry which is preliminary data.</text>
</comment>
<sequence>MEESVPIHILGKTGVDIMKKTAVLLAAFIAAASLAGCSDKLSDEYVTVNEYKGIEVEKAEVTETTEEEIDKVVARMMEGYVAQHDLPEDTQITDEIVKETLSDTAETVKEYRADLRRQIDAAKEDAAREKIETRAWEQVIDKTEVKSYPKDRIKEVKKHLEGQYEAYAKEAGMEYDAYMEALGMTDKELDKAAKASVKQELAADVIADRYGLKPNEEEFQKALEEYAKEYKFANTDLLLEAVSEEEMRLLVTQDNVKSWIADRCKLVEASEETTAEDREDETAEAETKANEDGKATAQ</sequence>
<feature type="region of interest" description="Disordered" evidence="4">
    <location>
        <begin position="268"/>
        <end position="298"/>
    </location>
</feature>
<dbReference type="InterPro" id="IPR027304">
    <property type="entry name" value="Trigger_fact/SurA_dom_sf"/>
</dbReference>
<evidence type="ECO:0000313" key="6">
    <source>
        <dbReference type="EMBL" id="TDA20456.1"/>
    </source>
</evidence>
<dbReference type="Pfam" id="PF05698">
    <property type="entry name" value="Trigger_C"/>
    <property type="match status" value="1"/>
</dbReference>
<dbReference type="InterPro" id="IPR008880">
    <property type="entry name" value="Trigger_fac_C"/>
</dbReference>
<evidence type="ECO:0000256" key="2">
    <source>
        <dbReference type="ARBA" id="ARBA00023235"/>
    </source>
</evidence>
<dbReference type="EMBL" id="SMMX01000020">
    <property type="protein sequence ID" value="TDA20456.1"/>
    <property type="molecule type" value="Genomic_DNA"/>
</dbReference>
<dbReference type="Proteomes" id="UP000295710">
    <property type="component" value="Unassembled WGS sequence"/>
</dbReference>
<dbReference type="Gene3D" id="1.10.3120.10">
    <property type="entry name" value="Trigger factor, C-terminal domain"/>
    <property type="match status" value="1"/>
</dbReference>
<feature type="domain" description="Trigger factor C-terminal" evidence="5">
    <location>
        <begin position="107"/>
        <end position="253"/>
    </location>
</feature>
<reference evidence="6 7" key="1">
    <citation type="journal article" date="2016" name="Nat. Microbiol.">
        <title>The Mouse Intestinal Bacterial Collection (miBC) provides host-specific insight into cultured diversity and functional potential of the gut microbiota.</title>
        <authorList>
            <person name="Lagkouvardos I."/>
            <person name="Pukall R."/>
            <person name="Abt B."/>
            <person name="Foesel B.U."/>
            <person name="Meier-Kolthoff J.P."/>
            <person name="Kumar N."/>
            <person name="Bresciani A."/>
            <person name="Martinez I."/>
            <person name="Just S."/>
            <person name="Ziegler C."/>
            <person name="Brugiroux S."/>
            <person name="Garzetti D."/>
            <person name="Wenning M."/>
            <person name="Bui T.P."/>
            <person name="Wang J."/>
            <person name="Hugenholtz F."/>
            <person name="Plugge C.M."/>
            <person name="Peterson D.A."/>
            <person name="Hornef M.W."/>
            <person name="Baines J.F."/>
            <person name="Smidt H."/>
            <person name="Walter J."/>
            <person name="Kristiansen K."/>
            <person name="Nielsen H.B."/>
            <person name="Haller D."/>
            <person name="Overmann J."/>
            <person name="Stecher B."/>
            <person name="Clavel T."/>
        </authorList>
    </citation>
    <scope>NUCLEOTIDE SEQUENCE [LARGE SCALE GENOMIC DNA]</scope>
    <source>
        <strain evidence="6 7">DSM 28560</strain>
    </source>
</reference>
<name>A0A4R4FCW5_9FIRM</name>
<accession>A0A4R4FCW5</accession>
<feature type="compositionally biased region" description="Basic and acidic residues" evidence="4">
    <location>
        <begin position="285"/>
        <end position="298"/>
    </location>
</feature>
<dbReference type="SUPFAM" id="SSF109998">
    <property type="entry name" value="Triger factor/SurA peptide-binding domain-like"/>
    <property type="match status" value="1"/>
</dbReference>
<evidence type="ECO:0000256" key="4">
    <source>
        <dbReference type="SAM" id="MobiDB-lite"/>
    </source>
</evidence>
<dbReference type="GO" id="GO:0015031">
    <property type="term" value="P:protein transport"/>
    <property type="evidence" value="ECO:0007669"/>
    <property type="project" value="InterPro"/>
</dbReference>
<dbReference type="InterPro" id="IPR037041">
    <property type="entry name" value="Trigger_fac_C_sf"/>
</dbReference>
<proteinExistence type="predicted"/>
<evidence type="ECO:0000313" key="7">
    <source>
        <dbReference type="Proteomes" id="UP000295710"/>
    </source>
</evidence>
<evidence type="ECO:0000259" key="5">
    <source>
        <dbReference type="Pfam" id="PF05698"/>
    </source>
</evidence>